<evidence type="ECO:0000313" key="15">
    <source>
        <dbReference type="Proteomes" id="UP000678499"/>
    </source>
</evidence>
<keyword evidence="8" id="KW-0143">Chaperone</keyword>
<dbReference type="Gene3D" id="1.10.238.10">
    <property type="entry name" value="EF-hand"/>
    <property type="match status" value="3"/>
</dbReference>
<keyword evidence="3 12" id="KW-0732">Signal</keyword>
<feature type="domain" description="EF-hand" evidence="13">
    <location>
        <begin position="68"/>
        <end position="103"/>
    </location>
</feature>
<keyword evidence="5" id="KW-0256">Endoplasmic reticulum</keyword>
<dbReference type="SMART" id="SM00054">
    <property type="entry name" value="EFh"/>
    <property type="match status" value="7"/>
</dbReference>
<evidence type="ECO:0000256" key="10">
    <source>
        <dbReference type="ARBA" id="ARBA00063143"/>
    </source>
</evidence>
<protein>
    <recommendedName>
        <fullName evidence="11">Reticulocalbin-3</fullName>
    </recommendedName>
</protein>
<keyword evidence="4" id="KW-0677">Repeat</keyword>
<keyword evidence="6" id="KW-0106">Calcium</keyword>
<comment type="subunit">
    <text evidence="10">Interacts with PCSK6 (immature form including the propeptide); probably involved in the maturation and the secretion of PCSK6.</text>
</comment>
<dbReference type="EMBL" id="OA884363">
    <property type="protein sequence ID" value="CAD7280689.1"/>
    <property type="molecule type" value="Genomic_DNA"/>
</dbReference>
<evidence type="ECO:0000256" key="9">
    <source>
        <dbReference type="ARBA" id="ARBA00056975"/>
    </source>
</evidence>
<dbReference type="Pfam" id="PF13202">
    <property type="entry name" value="EF-hand_5"/>
    <property type="match status" value="2"/>
</dbReference>
<dbReference type="Pfam" id="PF13499">
    <property type="entry name" value="EF-hand_7"/>
    <property type="match status" value="2"/>
</dbReference>
<feature type="domain" description="EF-hand" evidence="13">
    <location>
        <begin position="509"/>
        <end position="544"/>
    </location>
</feature>
<comment type="function">
    <text evidence="9">Probable molecular chaperone assisting protein biosynthesis and transport in the endoplasmic reticulum. Required for the proper biosynthesis and transport of pulmonary surfactant-associated protein A/SP-A, pulmonary surfactant-associated protein D/SP-D and the lipid transporter ABCA3. By regulating both the proper expression and the degradation through the endoplasmic reticulum-associated protein degradation pathway of these proteins plays a crucial role in pulmonary surfactant homeostasis. Has an anti-fibrotic activity by negatively regulating the secretion of type I and type III collagens. This calcium-binding protein also transiently associates with immature PCSK6 and regulates its secretion.</text>
</comment>
<name>A0A7R9BVE4_9CRUS</name>
<evidence type="ECO:0000256" key="5">
    <source>
        <dbReference type="ARBA" id="ARBA00022824"/>
    </source>
</evidence>
<evidence type="ECO:0000259" key="13">
    <source>
        <dbReference type="PROSITE" id="PS50222"/>
    </source>
</evidence>
<dbReference type="Proteomes" id="UP000678499">
    <property type="component" value="Unassembled WGS sequence"/>
</dbReference>
<evidence type="ECO:0000256" key="12">
    <source>
        <dbReference type="SAM" id="SignalP"/>
    </source>
</evidence>
<dbReference type="PROSITE" id="PS50222">
    <property type="entry name" value="EF_HAND_2"/>
    <property type="match status" value="5"/>
</dbReference>
<evidence type="ECO:0000256" key="1">
    <source>
        <dbReference type="ARBA" id="ARBA00004319"/>
    </source>
</evidence>
<feature type="domain" description="EF-hand" evidence="13">
    <location>
        <begin position="409"/>
        <end position="444"/>
    </location>
</feature>
<gene>
    <name evidence="14" type="ORF">NMOB1V02_LOCUS8347</name>
</gene>
<dbReference type="GO" id="GO:0005788">
    <property type="term" value="C:endoplasmic reticulum lumen"/>
    <property type="evidence" value="ECO:0007669"/>
    <property type="project" value="UniProtKB-SubCell"/>
</dbReference>
<accession>A0A7R9BVE4</accession>
<dbReference type="PANTHER" id="PTHR10827">
    <property type="entry name" value="RETICULOCALBIN"/>
    <property type="match status" value="1"/>
</dbReference>
<dbReference type="SUPFAM" id="SSF47473">
    <property type="entry name" value="EF-hand"/>
    <property type="match status" value="2"/>
</dbReference>
<evidence type="ECO:0000256" key="11">
    <source>
        <dbReference type="ARBA" id="ARBA00072696"/>
    </source>
</evidence>
<evidence type="ECO:0000256" key="2">
    <source>
        <dbReference type="ARBA" id="ARBA00022723"/>
    </source>
</evidence>
<evidence type="ECO:0000256" key="6">
    <source>
        <dbReference type="ARBA" id="ARBA00022837"/>
    </source>
</evidence>
<dbReference type="PANTHER" id="PTHR10827:SF52">
    <property type="entry name" value="IP16409P"/>
    <property type="match status" value="1"/>
</dbReference>
<reference evidence="14" key="1">
    <citation type="submission" date="2020-11" db="EMBL/GenBank/DDBJ databases">
        <authorList>
            <person name="Tran Van P."/>
        </authorList>
    </citation>
    <scope>NUCLEOTIDE SEQUENCE</scope>
</reference>
<proteinExistence type="predicted"/>
<evidence type="ECO:0000256" key="8">
    <source>
        <dbReference type="ARBA" id="ARBA00023186"/>
    </source>
</evidence>
<evidence type="ECO:0000256" key="7">
    <source>
        <dbReference type="ARBA" id="ARBA00023180"/>
    </source>
</evidence>
<dbReference type="AlphaFoldDB" id="A0A7R9BVE4"/>
<dbReference type="InterPro" id="IPR002048">
    <property type="entry name" value="EF_hand_dom"/>
</dbReference>
<dbReference type="InterPro" id="IPR011992">
    <property type="entry name" value="EF-hand-dom_pair"/>
</dbReference>
<evidence type="ECO:0000256" key="3">
    <source>
        <dbReference type="ARBA" id="ARBA00022729"/>
    </source>
</evidence>
<dbReference type="EMBL" id="CAJPEX010002326">
    <property type="protein sequence ID" value="CAG0920841.1"/>
    <property type="molecule type" value="Genomic_DNA"/>
</dbReference>
<dbReference type="FunFam" id="1.10.238.10:FF:000104">
    <property type="entry name" value="calumenin isoform X1"/>
    <property type="match status" value="2"/>
</dbReference>
<evidence type="ECO:0000313" key="14">
    <source>
        <dbReference type="EMBL" id="CAD7280689.1"/>
    </source>
</evidence>
<keyword evidence="15" id="KW-1185">Reference proteome</keyword>
<dbReference type="GO" id="GO:0015031">
    <property type="term" value="P:protein transport"/>
    <property type="evidence" value="ECO:0007669"/>
    <property type="project" value="UniProtKB-ARBA"/>
</dbReference>
<evidence type="ECO:0000256" key="4">
    <source>
        <dbReference type="ARBA" id="ARBA00022737"/>
    </source>
</evidence>
<keyword evidence="2" id="KW-0479">Metal-binding</keyword>
<comment type="subcellular location">
    <subcellularLocation>
        <location evidence="1">Endoplasmic reticulum lumen</location>
    </subcellularLocation>
</comment>
<feature type="domain" description="EF-hand" evidence="13">
    <location>
        <begin position="235"/>
        <end position="270"/>
    </location>
</feature>
<feature type="domain" description="EF-hand" evidence="13">
    <location>
        <begin position="198"/>
        <end position="233"/>
    </location>
</feature>
<organism evidence="14">
    <name type="scientific">Notodromas monacha</name>
    <dbReference type="NCBI Taxonomy" id="399045"/>
    <lineage>
        <taxon>Eukaryota</taxon>
        <taxon>Metazoa</taxon>
        <taxon>Ecdysozoa</taxon>
        <taxon>Arthropoda</taxon>
        <taxon>Crustacea</taxon>
        <taxon>Oligostraca</taxon>
        <taxon>Ostracoda</taxon>
        <taxon>Podocopa</taxon>
        <taxon>Podocopida</taxon>
        <taxon>Cypridocopina</taxon>
        <taxon>Cypridoidea</taxon>
        <taxon>Cyprididae</taxon>
        <taxon>Notodromas</taxon>
    </lineage>
</organism>
<sequence>MQWMSCIVCLFGIVLMSSGVAIPKERIVERKLSDELHYRGAEHNLDYDHEAFLGEEEAKEFQDLSPEESRERLGKLFDKIDENSDGVIDKAELQKWIKHTQHRFESLQYPYSAQLGGLSLYLVSKKRKISNSRYIDEDVNRQWKSHSTDGSELIPWEQYKKMVRNNFQSVNESQHWFLFNQGMSEDELKGSDGETYAEMMRKDKRRWDKADKDGDGSLSKEEFGVFLHPEESPDLQDIVVAETMEDIDKNKDGKITLEEYIGDLFHGEPGETEPDWVTQEREQFKEFRDKNGDGYLDEDVCSLILIGIIYFSPGKCVVLHSNCAKILRGNAVDELYRLSVRHCVNVQRGGDTEGTNRRESALFHLMSPYLQKLSDELHYRGAEHNLDYDHEAFLGEEEAKEFQDLSPEESRARLGKLFDKIDENSDGVIDKAELQKWIKHTQHRYIDEDVNRQWKSHSTDGSELIPWEQYKKMVRNNFQSINESRQWFRFNQGMSEDELKGSDGETYAEMMRKDKRRWDKADKDGDGSLSKEEFGVFLHPEESPDLQDIVVAETMEDIDKNKDGKAEATHLIYEADTDSDGKLTRTEVLDNFDLFVGSQATDFGEYLSRHDEF</sequence>
<dbReference type="GO" id="GO:0005509">
    <property type="term" value="F:calcium ion binding"/>
    <property type="evidence" value="ECO:0007669"/>
    <property type="project" value="InterPro"/>
</dbReference>
<feature type="signal peptide" evidence="12">
    <location>
        <begin position="1"/>
        <end position="21"/>
    </location>
</feature>
<keyword evidence="7" id="KW-0325">Glycoprotein</keyword>
<feature type="chain" id="PRO_5036403073" description="Reticulocalbin-3" evidence="12">
    <location>
        <begin position="22"/>
        <end position="613"/>
    </location>
</feature>
<dbReference type="InterPro" id="IPR018247">
    <property type="entry name" value="EF_Hand_1_Ca_BS"/>
</dbReference>
<dbReference type="OrthoDB" id="293868at2759"/>
<dbReference type="PROSITE" id="PS00018">
    <property type="entry name" value="EF_HAND_1"/>
    <property type="match status" value="6"/>
</dbReference>